<feature type="compositionally biased region" description="Low complexity" evidence="1">
    <location>
        <begin position="94"/>
        <end position="109"/>
    </location>
</feature>
<gene>
    <name evidence="2" type="ORF">M427DRAFT_42277</name>
</gene>
<feature type="region of interest" description="Disordered" evidence="1">
    <location>
        <begin position="89"/>
        <end position="116"/>
    </location>
</feature>
<keyword evidence="3" id="KW-1185">Reference proteome</keyword>
<evidence type="ECO:0000313" key="2">
    <source>
        <dbReference type="EMBL" id="KXS18550.1"/>
    </source>
</evidence>
<sequence length="150" mass="16014">MTSQSAASIQPVLQDPIKSPSSLNRRNSDGSLSSGPPTPTAESSPHVAKGKHTFDTWHDKYAGAIKLRRGSGTWGSGYKWTSVSSTCQTVGEQASSPGTPPAAGATETPANEKHPRKMSLGDFFRGEMSVVPDDPFDVRSFMLVEMYIGI</sequence>
<feature type="compositionally biased region" description="Polar residues" evidence="1">
    <location>
        <begin position="19"/>
        <end position="43"/>
    </location>
</feature>
<evidence type="ECO:0000313" key="3">
    <source>
        <dbReference type="Proteomes" id="UP000070544"/>
    </source>
</evidence>
<protein>
    <submittedName>
        <fullName evidence="2">Uncharacterized protein</fullName>
    </submittedName>
</protein>
<name>A0A139AP80_GONPJ</name>
<reference evidence="2 3" key="1">
    <citation type="journal article" date="2015" name="Genome Biol. Evol.">
        <title>Phylogenomic analyses indicate that early fungi evolved digesting cell walls of algal ancestors of land plants.</title>
        <authorList>
            <person name="Chang Y."/>
            <person name="Wang S."/>
            <person name="Sekimoto S."/>
            <person name="Aerts A.L."/>
            <person name="Choi C."/>
            <person name="Clum A."/>
            <person name="LaButti K.M."/>
            <person name="Lindquist E.A."/>
            <person name="Yee Ngan C."/>
            <person name="Ohm R.A."/>
            <person name="Salamov A.A."/>
            <person name="Grigoriev I.V."/>
            <person name="Spatafora J.W."/>
            <person name="Berbee M.L."/>
        </authorList>
    </citation>
    <scope>NUCLEOTIDE SEQUENCE [LARGE SCALE GENOMIC DNA]</scope>
    <source>
        <strain evidence="2 3">JEL478</strain>
    </source>
</reference>
<dbReference type="Proteomes" id="UP000070544">
    <property type="component" value="Unassembled WGS sequence"/>
</dbReference>
<organism evidence="2 3">
    <name type="scientific">Gonapodya prolifera (strain JEL478)</name>
    <name type="common">Monoblepharis prolifera</name>
    <dbReference type="NCBI Taxonomy" id="1344416"/>
    <lineage>
        <taxon>Eukaryota</taxon>
        <taxon>Fungi</taxon>
        <taxon>Fungi incertae sedis</taxon>
        <taxon>Chytridiomycota</taxon>
        <taxon>Chytridiomycota incertae sedis</taxon>
        <taxon>Monoblepharidomycetes</taxon>
        <taxon>Monoblepharidales</taxon>
        <taxon>Gonapodyaceae</taxon>
        <taxon>Gonapodya</taxon>
    </lineage>
</organism>
<evidence type="ECO:0000256" key="1">
    <source>
        <dbReference type="SAM" id="MobiDB-lite"/>
    </source>
</evidence>
<dbReference type="EMBL" id="KQ965741">
    <property type="protein sequence ID" value="KXS18550.1"/>
    <property type="molecule type" value="Genomic_DNA"/>
</dbReference>
<feature type="region of interest" description="Disordered" evidence="1">
    <location>
        <begin position="1"/>
        <end position="51"/>
    </location>
</feature>
<accession>A0A139AP80</accession>
<dbReference type="AlphaFoldDB" id="A0A139AP80"/>
<proteinExistence type="predicted"/>